<dbReference type="GO" id="GO:0006396">
    <property type="term" value="P:RNA processing"/>
    <property type="evidence" value="ECO:0007669"/>
    <property type="project" value="InterPro"/>
</dbReference>
<proteinExistence type="predicted"/>
<dbReference type="GO" id="GO:0003723">
    <property type="term" value="F:RNA binding"/>
    <property type="evidence" value="ECO:0007669"/>
    <property type="project" value="InterPro"/>
</dbReference>
<sequence>MKTIAVTDPDDPRIEHFRDVQERDIVGRGGFIAEGKVVIDHLLASPRFAATSLLVARSRIAGVQERFAEFPQLGQQIPVYVAEQAVMDRIAGFAIHRGVLAHGQRLSEQAPLELGDGPILVAAGISNHDNMGSLFRNAAAFGVSAVLLDDTSCDPLYRKALRVSVGTVLSVPFFRAGNVRDIFDILSNAGFQCVALSPGGTVHLDEWQPADRVAVFFGSEGQGLPQYLLQSIDTLTIAMAPGLDSLNVSAAASITLHHIYTSKRP</sequence>
<organism evidence="4 5">
    <name type="scientific">Aureimonas fodinaquatilis</name>
    <dbReference type="NCBI Taxonomy" id="2565783"/>
    <lineage>
        <taxon>Bacteria</taxon>
        <taxon>Pseudomonadati</taxon>
        <taxon>Pseudomonadota</taxon>
        <taxon>Alphaproteobacteria</taxon>
        <taxon>Hyphomicrobiales</taxon>
        <taxon>Aurantimonadaceae</taxon>
        <taxon>Aureimonas</taxon>
    </lineage>
</organism>
<dbReference type="GO" id="GO:0032259">
    <property type="term" value="P:methylation"/>
    <property type="evidence" value="ECO:0007669"/>
    <property type="project" value="UniProtKB-KW"/>
</dbReference>
<dbReference type="SUPFAM" id="SSF75217">
    <property type="entry name" value="alpha/beta knot"/>
    <property type="match status" value="1"/>
</dbReference>
<dbReference type="Proteomes" id="UP000324738">
    <property type="component" value="Unassembled WGS sequence"/>
</dbReference>
<dbReference type="InterPro" id="IPR029026">
    <property type="entry name" value="tRNA_m1G_MTases_N"/>
</dbReference>
<accession>A0A5B0E2P4</accession>
<dbReference type="OrthoDB" id="3190829at2"/>
<dbReference type="PANTHER" id="PTHR43191:SF12">
    <property type="entry name" value="RRNA METHYLASE"/>
    <property type="match status" value="1"/>
</dbReference>
<reference evidence="4 5" key="1">
    <citation type="submission" date="2019-08" db="EMBL/GenBank/DDBJ databases">
        <title>Aureimonas fodiniaquatilis sp. nov., isolated from a coal mine wastewater.</title>
        <authorList>
            <person name="Kim W."/>
        </authorList>
    </citation>
    <scope>NUCLEOTIDE SEQUENCE [LARGE SCALE GENOMIC DNA]</scope>
    <source>
        <strain evidence="4 5">CAU 1482</strain>
    </source>
</reference>
<dbReference type="AlphaFoldDB" id="A0A5B0E2P4"/>
<evidence type="ECO:0000313" key="4">
    <source>
        <dbReference type="EMBL" id="KAA0972395.1"/>
    </source>
</evidence>
<evidence type="ECO:0000313" key="5">
    <source>
        <dbReference type="Proteomes" id="UP000324738"/>
    </source>
</evidence>
<evidence type="ECO:0000256" key="1">
    <source>
        <dbReference type="ARBA" id="ARBA00022603"/>
    </source>
</evidence>
<feature type="domain" description="tRNA/rRNA methyltransferase SpoU type" evidence="3">
    <location>
        <begin position="119"/>
        <end position="257"/>
    </location>
</feature>
<dbReference type="EMBL" id="VTWH01000001">
    <property type="protein sequence ID" value="KAA0972395.1"/>
    <property type="molecule type" value="Genomic_DNA"/>
</dbReference>
<gene>
    <name evidence="4" type="ORF">FPY71_04685</name>
</gene>
<keyword evidence="5" id="KW-1185">Reference proteome</keyword>
<comment type="caution">
    <text evidence="4">The sequence shown here is derived from an EMBL/GenBank/DDBJ whole genome shotgun (WGS) entry which is preliminary data.</text>
</comment>
<dbReference type="PANTHER" id="PTHR43191">
    <property type="entry name" value="RRNA METHYLTRANSFERASE 3"/>
    <property type="match status" value="1"/>
</dbReference>
<dbReference type="SUPFAM" id="SSF55315">
    <property type="entry name" value="L30e-like"/>
    <property type="match status" value="1"/>
</dbReference>
<dbReference type="InterPro" id="IPR051259">
    <property type="entry name" value="rRNA_Methyltransferase"/>
</dbReference>
<name>A0A5B0E2P4_9HYPH</name>
<keyword evidence="2 4" id="KW-0808">Transferase</keyword>
<protein>
    <submittedName>
        <fullName evidence="4">RNA methyltransferase</fullName>
    </submittedName>
</protein>
<dbReference type="RefSeq" id="WP_149298071.1">
    <property type="nucleotide sequence ID" value="NZ_VTWH01000001.1"/>
</dbReference>
<evidence type="ECO:0000256" key="2">
    <source>
        <dbReference type="ARBA" id="ARBA00022679"/>
    </source>
</evidence>
<dbReference type="CDD" id="cd18095">
    <property type="entry name" value="SpoU-like_rRNA-MTase"/>
    <property type="match status" value="1"/>
</dbReference>
<keyword evidence="1 4" id="KW-0489">Methyltransferase</keyword>
<dbReference type="InterPro" id="IPR029028">
    <property type="entry name" value="Alpha/beta_knot_MTases"/>
</dbReference>
<dbReference type="GO" id="GO:0008173">
    <property type="term" value="F:RNA methyltransferase activity"/>
    <property type="evidence" value="ECO:0007669"/>
    <property type="project" value="InterPro"/>
</dbReference>
<evidence type="ECO:0000259" key="3">
    <source>
        <dbReference type="Pfam" id="PF00588"/>
    </source>
</evidence>
<dbReference type="InterPro" id="IPR029064">
    <property type="entry name" value="Ribosomal_eL30-like_sf"/>
</dbReference>
<dbReference type="Gene3D" id="3.40.1280.10">
    <property type="match status" value="1"/>
</dbReference>
<dbReference type="Pfam" id="PF00588">
    <property type="entry name" value="SpoU_methylase"/>
    <property type="match status" value="1"/>
</dbReference>
<dbReference type="InterPro" id="IPR001537">
    <property type="entry name" value="SpoU_MeTrfase"/>
</dbReference>